<evidence type="ECO:0000313" key="2">
    <source>
        <dbReference type="Proteomes" id="UP001516662"/>
    </source>
</evidence>
<dbReference type="Proteomes" id="UP001516662">
    <property type="component" value="Unassembled WGS sequence"/>
</dbReference>
<dbReference type="RefSeq" id="WP_193534435.1">
    <property type="nucleotide sequence ID" value="NZ_JADCLJ010000007.1"/>
</dbReference>
<protein>
    <submittedName>
        <fullName evidence="1">Uncharacterized protein</fullName>
    </submittedName>
</protein>
<dbReference type="EMBL" id="JADCLJ010000007">
    <property type="protein sequence ID" value="MBE4906949.1"/>
    <property type="molecule type" value="Genomic_DNA"/>
</dbReference>
<accession>A0ABR9QEM8</accession>
<sequence length="210" mass="24454">MGTSFSNVQIKTKNIEAVKEALIKLHEDKESDNLFVMGKQKYYFAKSDEWITLLNEMYDGFYYDFSILLSKYINVPMFVIECFDECLLEICFIQSGKIVTKHKSDEEEEFGIDEINEEIEKLKELFGQDINEDYLPEASSHQLGDVGAITKLLDLYGNEEKLTEILKVEDIEEKISSLENLFNIDIWVKADWIEGDDDLKLKFQPLSIEM</sequence>
<organism evidence="1 2">
    <name type="scientific">Litchfieldia luteola</name>
    <dbReference type="NCBI Taxonomy" id="682179"/>
    <lineage>
        <taxon>Bacteria</taxon>
        <taxon>Bacillati</taxon>
        <taxon>Bacillota</taxon>
        <taxon>Bacilli</taxon>
        <taxon>Bacillales</taxon>
        <taxon>Bacillaceae</taxon>
        <taxon>Litchfieldia</taxon>
    </lineage>
</organism>
<proteinExistence type="predicted"/>
<comment type="caution">
    <text evidence="1">The sequence shown here is derived from an EMBL/GenBank/DDBJ whole genome shotgun (WGS) entry which is preliminary data.</text>
</comment>
<name>A0ABR9QEM8_9BACI</name>
<gene>
    <name evidence="1" type="ORF">IMZ08_02615</name>
</gene>
<reference evidence="1 2" key="1">
    <citation type="submission" date="2020-10" db="EMBL/GenBank/DDBJ databases">
        <title>Bacillus sp. HD4P25, an endophyte from a halophyte.</title>
        <authorList>
            <person name="Sun J.-Q."/>
        </authorList>
    </citation>
    <scope>NUCLEOTIDE SEQUENCE [LARGE SCALE GENOMIC DNA]</scope>
    <source>
        <strain evidence="1 2">YIM 93174</strain>
    </source>
</reference>
<keyword evidence="2" id="KW-1185">Reference proteome</keyword>
<evidence type="ECO:0000313" key="1">
    <source>
        <dbReference type="EMBL" id="MBE4906949.1"/>
    </source>
</evidence>